<dbReference type="eggNOG" id="ENOG502ZCX8">
    <property type="taxonomic scope" value="Bacteria"/>
</dbReference>
<proteinExistence type="predicted"/>
<evidence type="ECO:0000256" key="1">
    <source>
        <dbReference type="SAM" id="MobiDB-lite"/>
    </source>
</evidence>
<sequence length="82" mass="9385">MNLNDWTPPCCPQCKADEMRHICFSHVPSWAAFKKNGWYCDSCKAGPFQLGSVTEQDAAKFSKKLNTKRRKHEAINRNPRSA</sequence>
<dbReference type="AlphaFoldDB" id="K4PW13"/>
<accession>K4PW13</accession>
<reference evidence="2 3" key="4">
    <citation type="journal article" date="2011" name="BMC Genomics">
        <title>Genome-wide protein localization prediction strategies for gram negative bacteria.</title>
        <authorList>
            <person name="Romine M.F."/>
        </authorList>
    </citation>
    <scope>NUCLEOTIDE SEQUENCE [LARGE SCALE GENOMIC DNA]</scope>
    <source>
        <strain evidence="3">ATCC 700550 / JCM 31522 / CIP 106686 / LMG 19005 / NCIMB 14063 / MR-1</strain>
    </source>
</reference>
<feature type="region of interest" description="Disordered" evidence="1">
    <location>
        <begin position="63"/>
        <end position="82"/>
    </location>
</feature>
<dbReference type="EMBL" id="AE014299">
    <property type="protein sequence ID" value="AFV73566.1"/>
    <property type="molecule type" value="Genomic_DNA"/>
</dbReference>
<dbReference type="STRING" id="211586.SO_4794"/>
<reference evidence="2 3" key="2">
    <citation type="journal article" date="2005" name="Proteomics">
        <title>Global detection and characterization of hypothetical proteins in Shewanella oneidensis MR-1 using LC-MS based proteomics.</title>
        <authorList>
            <person name="Elias D.A."/>
            <person name="Monroe M.E."/>
            <person name="Marshall M.J."/>
            <person name="Romine M.F."/>
            <person name="Belieav A.S."/>
            <person name="Fredrickson J.K."/>
            <person name="Anderson G.A."/>
            <person name="Smith R.D."/>
            <person name="Lipton M.S."/>
        </authorList>
    </citation>
    <scope>NUCLEOTIDE SEQUENCE [LARGE SCALE GENOMIC DNA]</scope>
    <source>
        <strain evidence="3">ATCC 700550 / JCM 31522 / CIP 106686 / LMG 19005 / NCIMB 14063 / MR-1</strain>
    </source>
</reference>
<protein>
    <submittedName>
        <fullName evidence="2">Lambda phage uncharacterized protein</fullName>
    </submittedName>
</protein>
<dbReference type="OrthoDB" id="7066394at2"/>
<dbReference type="HOGENOM" id="CLU_2738964_0_0_6"/>
<evidence type="ECO:0000313" key="2">
    <source>
        <dbReference type="EMBL" id="AFV73566.1"/>
    </source>
</evidence>
<reference evidence="2 3" key="3">
    <citation type="journal article" date="2008" name="Appl. Environ. Microbiol.">
        <title>Identification of mobile elements and pseudogenes in the Shewanella oneidensis MR-1 genome.</title>
        <authorList>
            <person name="Romine M.F."/>
            <person name="Carlson T.S."/>
            <person name="Norbeck A.D."/>
            <person name="McCue L.A."/>
            <person name="Lipton M.S."/>
        </authorList>
    </citation>
    <scope>NUCLEOTIDE SEQUENCE [LARGE SCALE GENOMIC DNA]</scope>
    <source>
        <strain evidence="3">ATCC 700550 / JCM 31522 / CIP 106686 / LMG 19005 / NCIMB 14063 / MR-1</strain>
    </source>
</reference>
<dbReference type="BioCyc" id="SONE211586:G1GMP-2781-MONOMER"/>
<dbReference type="PaxDb" id="211586-SO_4794"/>
<dbReference type="Proteomes" id="UP000008186">
    <property type="component" value="Chromosome"/>
</dbReference>
<dbReference type="KEGG" id="son:SO_4794"/>
<keyword evidence="3" id="KW-1185">Reference proteome</keyword>
<feature type="compositionally biased region" description="Basic residues" evidence="1">
    <location>
        <begin position="63"/>
        <end position="72"/>
    </location>
</feature>
<evidence type="ECO:0000313" key="3">
    <source>
        <dbReference type="Proteomes" id="UP000008186"/>
    </source>
</evidence>
<gene>
    <name evidence="2" type="ordered locus">SO_4794</name>
</gene>
<name>K4PW13_SHEON</name>
<organism evidence="2 3">
    <name type="scientific">Shewanella oneidensis (strain ATCC 700550 / JCM 31522 / CIP 106686 / LMG 19005 / NCIMB 14063 / MR-1)</name>
    <dbReference type="NCBI Taxonomy" id="211586"/>
    <lineage>
        <taxon>Bacteria</taxon>
        <taxon>Pseudomonadati</taxon>
        <taxon>Pseudomonadota</taxon>
        <taxon>Gammaproteobacteria</taxon>
        <taxon>Alteromonadales</taxon>
        <taxon>Shewanellaceae</taxon>
        <taxon>Shewanella</taxon>
    </lineage>
</organism>
<reference evidence="2 3" key="1">
    <citation type="journal article" date="2002" name="Nat. Biotechnol.">
        <title>Genome sequence of the dissimilatory metal ion-reducing bacterium Shewanella oneidensis.</title>
        <authorList>
            <person name="Heidelberg J.F."/>
            <person name="Paulsen I.T."/>
            <person name="Nelson K.E."/>
            <person name="Gaidos E.J."/>
            <person name="Nelson W.C."/>
            <person name="Read T.D."/>
            <person name="Eisen J.A."/>
            <person name="Seshadri R."/>
            <person name="Ward N."/>
            <person name="Methe B."/>
            <person name="Clayton R.A."/>
            <person name="Meyer T."/>
            <person name="Tsapin A."/>
            <person name="Scott J."/>
            <person name="Beanan M."/>
            <person name="Brinkac L."/>
            <person name="Daugherty S."/>
            <person name="DeBoy R.T."/>
            <person name="Dodson R.J."/>
            <person name="Durkin A.S."/>
            <person name="Haft D.H."/>
            <person name="Kolonay J.F."/>
            <person name="Madupu R."/>
            <person name="Peterson J.D."/>
            <person name="Umayam L.A."/>
            <person name="White O."/>
            <person name="Wolf A.M."/>
            <person name="Vamathevan J."/>
            <person name="Weidman J."/>
            <person name="Impraim M."/>
            <person name="Lee K."/>
            <person name="Berry K."/>
            <person name="Lee C."/>
            <person name="Mueller J."/>
            <person name="Khouri H."/>
            <person name="Gill J."/>
            <person name="Utterback T.R."/>
            <person name="McDonald L.A."/>
            <person name="Feldblyum T.V."/>
            <person name="Smith H.O."/>
            <person name="Venter J.C."/>
            <person name="Nealson K.H."/>
            <person name="Fraser C.M."/>
        </authorList>
    </citation>
    <scope>NUCLEOTIDE SEQUENCE [LARGE SCALE GENOMIC DNA]</scope>
    <source>
        <strain evidence="3">ATCC 700550 / JCM 31522 / CIP 106686 / LMG 19005 / NCIMB 14063 / MR-1</strain>
    </source>
</reference>